<sequence length="110" mass="11194">MAEHSANATDPSLAAIFLPCIQVSLFTRHRSLAKGKNTRVASSSRLPTGPSSTPSRETAGTRSACAQEAASTGTQMLSATVNTAHSLCIGGTGMCTSRSTARRPAGSSAL</sequence>
<name>A0AA40JZE9_9PEZI</name>
<dbReference type="Proteomes" id="UP001172155">
    <property type="component" value="Unassembled WGS sequence"/>
</dbReference>
<dbReference type="AlphaFoldDB" id="A0AA40JZE9"/>
<organism evidence="2 3">
    <name type="scientific">Schizothecium vesticola</name>
    <dbReference type="NCBI Taxonomy" id="314040"/>
    <lineage>
        <taxon>Eukaryota</taxon>
        <taxon>Fungi</taxon>
        <taxon>Dikarya</taxon>
        <taxon>Ascomycota</taxon>
        <taxon>Pezizomycotina</taxon>
        <taxon>Sordariomycetes</taxon>
        <taxon>Sordariomycetidae</taxon>
        <taxon>Sordariales</taxon>
        <taxon>Schizotheciaceae</taxon>
        <taxon>Schizothecium</taxon>
    </lineage>
</organism>
<dbReference type="EMBL" id="JAUKUD010000006">
    <property type="protein sequence ID" value="KAK0740730.1"/>
    <property type="molecule type" value="Genomic_DNA"/>
</dbReference>
<protein>
    <submittedName>
        <fullName evidence="2">Uncharacterized protein</fullName>
    </submittedName>
</protein>
<keyword evidence="3" id="KW-1185">Reference proteome</keyword>
<comment type="caution">
    <text evidence="2">The sequence shown here is derived from an EMBL/GenBank/DDBJ whole genome shotgun (WGS) entry which is preliminary data.</text>
</comment>
<feature type="region of interest" description="Disordered" evidence="1">
    <location>
        <begin position="33"/>
        <end position="67"/>
    </location>
</feature>
<accession>A0AA40JZE9</accession>
<gene>
    <name evidence="2" type="ORF">B0T18DRAFT_418581</name>
</gene>
<evidence type="ECO:0000313" key="2">
    <source>
        <dbReference type="EMBL" id="KAK0740730.1"/>
    </source>
</evidence>
<reference evidence="2" key="1">
    <citation type="submission" date="2023-06" db="EMBL/GenBank/DDBJ databases">
        <title>Genome-scale phylogeny and comparative genomics of the fungal order Sordariales.</title>
        <authorList>
            <consortium name="Lawrence Berkeley National Laboratory"/>
            <person name="Hensen N."/>
            <person name="Bonometti L."/>
            <person name="Westerberg I."/>
            <person name="Brannstrom I.O."/>
            <person name="Guillou S."/>
            <person name="Cros-Aarteil S."/>
            <person name="Calhoun S."/>
            <person name="Haridas S."/>
            <person name="Kuo A."/>
            <person name="Mondo S."/>
            <person name="Pangilinan J."/>
            <person name="Riley R."/>
            <person name="LaButti K."/>
            <person name="Andreopoulos B."/>
            <person name="Lipzen A."/>
            <person name="Chen C."/>
            <person name="Yanf M."/>
            <person name="Daum C."/>
            <person name="Ng V."/>
            <person name="Clum A."/>
            <person name="Steindorff A."/>
            <person name="Ohm R."/>
            <person name="Martin F."/>
            <person name="Silar P."/>
            <person name="Natvig D."/>
            <person name="Lalanne C."/>
            <person name="Gautier V."/>
            <person name="Ament-velasquez S.L."/>
            <person name="Kruys A."/>
            <person name="Hutchinson M.I."/>
            <person name="Powell A.J."/>
            <person name="Barry K."/>
            <person name="Miller A.N."/>
            <person name="Grigoriev I.V."/>
            <person name="Debuchy R."/>
            <person name="Gladieux P."/>
            <person name="Thoren M.H."/>
            <person name="Johannesson H."/>
        </authorList>
    </citation>
    <scope>NUCLEOTIDE SEQUENCE</scope>
    <source>
        <strain evidence="2">SMH3187-1</strain>
    </source>
</reference>
<evidence type="ECO:0000256" key="1">
    <source>
        <dbReference type="SAM" id="MobiDB-lite"/>
    </source>
</evidence>
<evidence type="ECO:0000313" key="3">
    <source>
        <dbReference type="Proteomes" id="UP001172155"/>
    </source>
</evidence>
<proteinExistence type="predicted"/>
<feature type="compositionally biased region" description="Polar residues" evidence="1">
    <location>
        <begin position="39"/>
        <end position="61"/>
    </location>
</feature>